<evidence type="ECO:0000313" key="13">
    <source>
        <dbReference type="Proteomes" id="UP000186096"/>
    </source>
</evidence>
<evidence type="ECO:0000313" key="12">
    <source>
        <dbReference type="EMBL" id="SIS25015.1"/>
    </source>
</evidence>
<dbReference type="NCBIfam" id="TIGR01529">
    <property type="entry name" value="argR_whole"/>
    <property type="match status" value="1"/>
</dbReference>
<keyword evidence="4 8" id="KW-0678">Repressor</keyword>
<dbReference type="RefSeq" id="WP_030504919.1">
    <property type="nucleotide sequence ID" value="NZ_CP192071.1"/>
</dbReference>
<dbReference type="GO" id="GO:1900079">
    <property type="term" value="P:regulation of arginine biosynthetic process"/>
    <property type="evidence" value="ECO:0007669"/>
    <property type="project" value="UniProtKB-UniRule"/>
</dbReference>
<evidence type="ECO:0000256" key="7">
    <source>
        <dbReference type="ARBA" id="ARBA00023163"/>
    </source>
</evidence>
<dbReference type="HAMAP" id="MF_00173">
    <property type="entry name" value="Arg_repressor"/>
    <property type="match status" value="1"/>
</dbReference>
<dbReference type="InterPro" id="IPR036390">
    <property type="entry name" value="WH_DNA-bd_sf"/>
</dbReference>
<keyword evidence="8" id="KW-0028">Amino-acid biosynthesis</keyword>
<evidence type="ECO:0000256" key="9">
    <source>
        <dbReference type="NCBIfam" id="TIGR01529"/>
    </source>
</evidence>
<dbReference type="GO" id="GO:0003677">
    <property type="term" value="F:DNA binding"/>
    <property type="evidence" value="ECO:0007669"/>
    <property type="project" value="UniProtKB-KW"/>
</dbReference>
<dbReference type="GO" id="GO:0034618">
    <property type="term" value="F:arginine binding"/>
    <property type="evidence" value="ECO:0007669"/>
    <property type="project" value="InterPro"/>
</dbReference>
<proteinExistence type="inferred from homology"/>
<evidence type="ECO:0000259" key="10">
    <source>
        <dbReference type="Pfam" id="PF01316"/>
    </source>
</evidence>
<dbReference type="PANTHER" id="PTHR34471">
    <property type="entry name" value="ARGININE REPRESSOR"/>
    <property type="match status" value="1"/>
</dbReference>
<dbReference type="InterPro" id="IPR001669">
    <property type="entry name" value="Arg_repress"/>
</dbReference>
<dbReference type="InterPro" id="IPR020899">
    <property type="entry name" value="Arg_repress_C"/>
</dbReference>
<evidence type="ECO:0000256" key="5">
    <source>
        <dbReference type="ARBA" id="ARBA00023015"/>
    </source>
</evidence>
<keyword evidence="3 8" id="KW-0963">Cytoplasm</keyword>
<keyword evidence="8" id="KW-0055">Arginine biosynthesis</keyword>
<dbReference type="Gene3D" id="3.30.1360.40">
    <property type="match status" value="1"/>
</dbReference>
<name>A0A1N7HJD9_9ACTN</name>
<dbReference type="STRING" id="58117.SAMN05421833_15710"/>
<accession>A0A1N7HJD9</accession>
<dbReference type="Pfam" id="PF02863">
    <property type="entry name" value="Arg_repressor_C"/>
    <property type="match status" value="1"/>
</dbReference>
<evidence type="ECO:0000256" key="3">
    <source>
        <dbReference type="ARBA" id="ARBA00022490"/>
    </source>
</evidence>
<feature type="domain" description="Arginine repressor DNA-binding" evidence="10">
    <location>
        <begin position="6"/>
        <end position="72"/>
    </location>
</feature>
<dbReference type="Proteomes" id="UP000186096">
    <property type="component" value="Unassembled WGS sequence"/>
</dbReference>
<evidence type="ECO:0000256" key="1">
    <source>
        <dbReference type="ARBA" id="ARBA00004496"/>
    </source>
</evidence>
<organism evidence="12 13">
    <name type="scientific">Microbispora rosea</name>
    <dbReference type="NCBI Taxonomy" id="58117"/>
    <lineage>
        <taxon>Bacteria</taxon>
        <taxon>Bacillati</taxon>
        <taxon>Actinomycetota</taxon>
        <taxon>Actinomycetes</taxon>
        <taxon>Streptosporangiales</taxon>
        <taxon>Streptosporangiaceae</taxon>
        <taxon>Microbispora</taxon>
    </lineage>
</organism>
<keyword evidence="5 8" id="KW-0805">Transcription regulation</keyword>
<evidence type="ECO:0000256" key="2">
    <source>
        <dbReference type="ARBA" id="ARBA00008316"/>
    </source>
</evidence>
<keyword evidence="7 8" id="KW-0804">Transcription</keyword>
<dbReference type="Pfam" id="PF01316">
    <property type="entry name" value="Arg_repressor"/>
    <property type="match status" value="1"/>
</dbReference>
<dbReference type="GO" id="GO:0005737">
    <property type="term" value="C:cytoplasm"/>
    <property type="evidence" value="ECO:0007669"/>
    <property type="project" value="UniProtKB-SubCell"/>
</dbReference>
<dbReference type="GO" id="GO:0051259">
    <property type="term" value="P:protein complex oligomerization"/>
    <property type="evidence" value="ECO:0007669"/>
    <property type="project" value="InterPro"/>
</dbReference>
<dbReference type="InterPro" id="IPR036388">
    <property type="entry name" value="WH-like_DNA-bd_sf"/>
</dbReference>
<dbReference type="PRINTS" id="PR01467">
    <property type="entry name" value="ARGREPRESSOR"/>
</dbReference>
<evidence type="ECO:0000259" key="11">
    <source>
        <dbReference type="Pfam" id="PF02863"/>
    </source>
</evidence>
<feature type="domain" description="Arginine repressor C-terminal" evidence="11">
    <location>
        <begin position="100"/>
        <end position="164"/>
    </location>
</feature>
<keyword evidence="6 8" id="KW-0238">DNA-binding</keyword>
<dbReference type="SUPFAM" id="SSF46785">
    <property type="entry name" value="Winged helix' DNA-binding domain"/>
    <property type="match status" value="1"/>
</dbReference>
<dbReference type="UniPathway" id="UPA00068"/>
<dbReference type="SUPFAM" id="SSF55252">
    <property type="entry name" value="C-terminal domain of arginine repressor"/>
    <property type="match status" value="1"/>
</dbReference>
<reference evidence="13" key="1">
    <citation type="submission" date="2017-01" db="EMBL/GenBank/DDBJ databases">
        <authorList>
            <person name="Varghese N."/>
            <person name="Submissions S."/>
        </authorList>
    </citation>
    <scope>NUCLEOTIDE SEQUENCE [LARGE SCALE GENOMIC DNA]</scope>
    <source>
        <strain evidence="13">ATCC 12950</strain>
    </source>
</reference>
<evidence type="ECO:0000256" key="4">
    <source>
        <dbReference type="ARBA" id="ARBA00022491"/>
    </source>
</evidence>
<dbReference type="AlphaFoldDB" id="A0A1N7HJD9"/>
<dbReference type="InterPro" id="IPR020900">
    <property type="entry name" value="Arg_repress_DNA-bd"/>
</dbReference>
<dbReference type="GeneID" id="97501154"/>
<comment type="subcellular location">
    <subcellularLocation>
        <location evidence="1 8">Cytoplasm</location>
    </subcellularLocation>
</comment>
<dbReference type="NCBIfam" id="NF002880">
    <property type="entry name" value="PRK03341.1"/>
    <property type="match status" value="1"/>
</dbReference>
<evidence type="ECO:0000256" key="6">
    <source>
        <dbReference type="ARBA" id="ARBA00023125"/>
    </source>
</evidence>
<comment type="pathway">
    <text evidence="8">Amino-acid biosynthesis; L-arginine biosynthesis [regulation].</text>
</comment>
<dbReference type="InterPro" id="IPR036251">
    <property type="entry name" value="Arg_repress_C_sf"/>
</dbReference>
<dbReference type="EMBL" id="FTNI01000057">
    <property type="protein sequence ID" value="SIS25015.1"/>
    <property type="molecule type" value="Genomic_DNA"/>
</dbReference>
<gene>
    <name evidence="8" type="primary">argR</name>
    <name evidence="12" type="ORF">SAMN05421833_15710</name>
</gene>
<keyword evidence="13" id="KW-1185">Reference proteome</keyword>
<dbReference type="Gene3D" id="1.10.10.10">
    <property type="entry name" value="Winged helix-like DNA-binding domain superfamily/Winged helix DNA-binding domain"/>
    <property type="match status" value="1"/>
</dbReference>
<comment type="similarity">
    <text evidence="2 8">Belongs to the ArgR family.</text>
</comment>
<evidence type="ECO:0000256" key="8">
    <source>
        <dbReference type="HAMAP-Rule" id="MF_00173"/>
    </source>
</evidence>
<protein>
    <recommendedName>
        <fullName evidence="8 9">Arginine repressor</fullName>
    </recommendedName>
</protein>
<dbReference type="PANTHER" id="PTHR34471:SF1">
    <property type="entry name" value="ARGININE REPRESSOR"/>
    <property type="match status" value="1"/>
</dbReference>
<dbReference type="GO" id="GO:0006526">
    <property type="term" value="P:L-arginine biosynthetic process"/>
    <property type="evidence" value="ECO:0007669"/>
    <property type="project" value="UniProtKB-UniPathway"/>
</dbReference>
<sequence length="194" mass="20729">MTIPLTKAARHARIVELLTRHKVRSQPELAKLLAEQGVEVTQATLSRDLDELGALKLRADDGTLVYALPGEGGGRIPLYRTGAANGMPENPDARLRRIAEELLVSAEASANLVILRTPPGAAQFLASAIDHAGWESILGTVAGDDTILVISRDPTGGQALAETLLSLATRRTPDVTRHKLAAEVRDHGSEKQEP</sequence>
<comment type="function">
    <text evidence="8">Regulates arginine biosynthesis genes.</text>
</comment>
<dbReference type="GO" id="GO:0003700">
    <property type="term" value="F:DNA-binding transcription factor activity"/>
    <property type="evidence" value="ECO:0007669"/>
    <property type="project" value="UniProtKB-UniRule"/>
</dbReference>